<evidence type="ECO:0000259" key="3">
    <source>
        <dbReference type="PROSITE" id="PS50977"/>
    </source>
</evidence>
<dbReference type="PANTHER" id="PTHR30328">
    <property type="entry name" value="TRANSCRIPTIONAL REPRESSOR"/>
    <property type="match status" value="1"/>
</dbReference>
<comment type="caution">
    <text evidence="4">The sequence shown here is derived from an EMBL/GenBank/DDBJ whole genome shotgun (WGS) entry which is preliminary data.</text>
</comment>
<dbReference type="RefSeq" id="WP_367635782.1">
    <property type="nucleotide sequence ID" value="NZ_JBFNQN010000001.1"/>
</dbReference>
<dbReference type="PROSITE" id="PS50977">
    <property type="entry name" value="HTH_TETR_2"/>
    <property type="match status" value="1"/>
</dbReference>
<dbReference type="SUPFAM" id="SSF46689">
    <property type="entry name" value="Homeodomain-like"/>
    <property type="match status" value="1"/>
</dbReference>
<dbReference type="InterPro" id="IPR001647">
    <property type="entry name" value="HTH_TetR"/>
</dbReference>
<dbReference type="Proteomes" id="UP001555826">
    <property type="component" value="Unassembled WGS sequence"/>
</dbReference>
<dbReference type="InterPro" id="IPR009057">
    <property type="entry name" value="Homeodomain-like_sf"/>
</dbReference>
<dbReference type="InterPro" id="IPR036271">
    <property type="entry name" value="Tet_transcr_reg_TetR-rel_C_sf"/>
</dbReference>
<dbReference type="PRINTS" id="PR00455">
    <property type="entry name" value="HTHTETR"/>
</dbReference>
<evidence type="ECO:0000313" key="4">
    <source>
        <dbReference type="EMBL" id="MEW9263182.1"/>
    </source>
</evidence>
<sequence length="213" mass="23843">MTQQEAALPARDAERTRRDLLDVATEVFAQDGFAGARVDEIARRTRTTKRMIYYYFGSKDGLYSAVLERAYLGIRQAEQRLDVGDLAPQEAMRRLAALTFDHHVAHEAFIRLVAIENIHHGEFVKRLESVRTASAPARDLVAEILARGEAAGVFRGDVDALDVHMLISAFCVFQVANKHTFGHLFDVDLAAPDRLERSRRVLGDVVVGWLAAR</sequence>
<dbReference type="EMBL" id="JBFNQN010000001">
    <property type="protein sequence ID" value="MEW9263182.1"/>
    <property type="molecule type" value="Genomic_DNA"/>
</dbReference>
<dbReference type="PANTHER" id="PTHR30328:SF54">
    <property type="entry name" value="HTH-TYPE TRANSCRIPTIONAL REPRESSOR SCO4008"/>
    <property type="match status" value="1"/>
</dbReference>
<evidence type="ECO:0000256" key="2">
    <source>
        <dbReference type="PROSITE-ProRule" id="PRU00335"/>
    </source>
</evidence>
<organism evidence="4 5">
    <name type="scientific">Kineococcus endophyticus</name>
    <dbReference type="NCBI Taxonomy" id="1181883"/>
    <lineage>
        <taxon>Bacteria</taxon>
        <taxon>Bacillati</taxon>
        <taxon>Actinomycetota</taxon>
        <taxon>Actinomycetes</taxon>
        <taxon>Kineosporiales</taxon>
        <taxon>Kineosporiaceae</taxon>
        <taxon>Kineococcus</taxon>
    </lineage>
</organism>
<protein>
    <submittedName>
        <fullName evidence="4">TetR/AcrR family transcriptional regulator</fullName>
    </submittedName>
</protein>
<accession>A0ABV3P0P4</accession>
<reference evidence="4 5" key="1">
    <citation type="submission" date="2024-07" db="EMBL/GenBank/DDBJ databases">
        <authorList>
            <person name="Thanompreechachai J."/>
            <person name="Duangmal K."/>
        </authorList>
    </citation>
    <scope>NUCLEOTIDE SEQUENCE [LARGE SCALE GENOMIC DNA]</scope>
    <source>
        <strain evidence="4 5">KCTC 19886</strain>
    </source>
</reference>
<evidence type="ECO:0000313" key="5">
    <source>
        <dbReference type="Proteomes" id="UP001555826"/>
    </source>
</evidence>
<name>A0ABV3P0P4_9ACTN</name>
<dbReference type="Pfam" id="PF00440">
    <property type="entry name" value="TetR_N"/>
    <property type="match status" value="1"/>
</dbReference>
<dbReference type="InterPro" id="IPR050109">
    <property type="entry name" value="HTH-type_TetR-like_transc_reg"/>
</dbReference>
<proteinExistence type="predicted"/>
<evidence type="ECO:0000256" key="1">
    <source>
        <dbReference type="ARBA" id="ARBA00023125"/>
    </source>
</evidence>
<feature type="DNA-binding region" description="H-T-H motif" evidence="2">
    <location>
        <begin position="37"/>
        <end position="56"/>
    </location>
</feature>
<feature type="domain" description="HTH tetR-type" evidence="3">
    <location>
        <begin position="14"/>
        <end position="74"/>
    </location>
</feature>
<keyword evidence="5" id="KW-1185">Reference proteome</keyword>
<gene>
    <name evidence="4" type="ORF">AB1207_00325</name>
</gene>
<dbReference type="Gene3D" id="1.10.357.10">
    <property type="entry name" value="Tetracycline Repressor, domain 2"/>
    <property type="match status" value="1"/>
</dbReference>
<dbReference type="Pfam" id="PF17938">
    <property type="entry name" value="TetR_C_29"/>
    <property type="match status" value="1"/>
</dbReference>
<keyword evidence="1 2" id="KW-0238">DNA-binding</keyword>
<dbReference type="SUPFAM" id="SSF48498">
    <property type="entry name" value="Tetracyclin repressor-like, C-terminal domain"/>
    <property type="match status" value="1"/>
</dbReference>
<dbReference type="InterPro" id="IPR041474">
    <property type="entry name" value="NicS_C"/>
</dbReference>